<dbReference type="Gene3D" id="3.40.630.30">
    <property type="match status" value="1"/>
</dbReference>
<dbReference type="AlphaFoldDB" id="A0AA51N905"/>
<evidence type="ECO:0000313" key="2">
    <source>
        <dbReference type="Proteomes" id="UP001230496"/>
    </source>
</evidence>
<dbReference type="EMBL" id="CP129971">
    <property type="protein sequence ID" value="WMN10813.1"/>
    <property type="molecule type" value="Genomic_DNA"/>
</dbReference>
<dbReference type="InterPro" id="IPR016181">
    <property type="entry name" value="Acyl_CoA_acyltransferase"/>
</dbReference>
<keyword evidence="1" id="KW-0808">Transferase</keyword>
<dbReference type="KEGG" id="msaa:QYS49_36075"/>
<reference evidence="1 2" key="1">
    <citation type="submission" date="2023-08" db="EMBL/GenBank/DDBJ databases">
        <title>Comparative genomics and taxonomic characterization of three novel marine species of genus Marivirga.</title>
        <authorList>
            <person name="Muhammad N."/>
            <person name="Kim S.-G."/>
        </authorList>
    </citation>
    <scope>NUCLEOTIDE SEQUENCE [LARGE SCALE GENOMIC DNA]</scope>
    <source>
        <strain evidence="1 2">BDSF4-3</strain>
    </source>
</reference>
<proteinExistence type="predicted"/>
<dbReference type="EC" id="2.3.1.-" evidence="1"/>
<dbReference type="GO" id="GO:0016746">
    <property type="term" value="F:acyltransferase activity"/>
    <property type="evidence" value="ECO:0007669"/>
    <property type="project" value="UniProtKB-KW"/>
</dbReference>
<keyword evidence="1" id="KW-0012">Acyltransferase</keyword>
<evidence type="ECO:0000313" key="1">
    <source>
        <dbReference type="EMBL" id="WMN10813.1"/>
    </source>
</evidence>
<name>A0AA51N905_9BACT</name>
<dbReference type="Proteomes" id="UP001230496">
    <property type="component" value="Chromosome"/>
</dbReference>
<accession>A0AA51N905</accession>
<keyword evidence="2" id="KW-1185">Reference proteome</keyword>
<protein>
    <submittedName>
        <fullName evidence="1">GNAT family N-acetyltransferase</fullName>
        <ecNumber evidence="1">2.3.1.-</ecNumber>
    </submittedName>
</protein>
<dbReference type="SUPFAM" id="SSF55729">
    <property type="entry name" value="Acyl-CoA N-acyltransferases (Nat)"/>
    <property type="match status" value="1"/>
</dbReference>
<dbReference type="RefSeq" id="WP_308347268.1">
    <property type="nucleotide sequence ID" value="NZ_CP129971.1"/>
</dbReference>
<sequence>MRQNYQISEQFPSREEEEALNFPLFARKEYWLLHMEVDVLVPITIKNHQNQIIAFWCFSRIKNRLITPINAPFFTPFSHDFDKDGVLILTVINYCKTKYNLSIQMTLKSDLEIHKFQNSIPTLNIKKVEIGSQLSIINDSFLQQIQKKRKRRKLQSLFSDNTFEIKEVNINEWEEVYEQNLSWRKEKGHQNFMSKKEMLKAKLQFPKSYHAFLLKKDQDLIGTAFFLRVDQNLIYVYSLITSPAIDSEEPSLLLWKAIYDFANEKNISTVDMGTSMLADGSINKSLARYKKFIGGSHYKKYTIEC</sequence>
<organism evidence="1 2">
    <name type="scientific">Marivirga salinarum</name>
    <dbReference type="NCBI Taxonomy" id="3059078"/>
    <lineage>
        <taxon>Bacteria</taxon>
        <taxon>Pseudomonadati</taxon>
        <taxon>Bacteroidota</taxon>
        <taxon>Cytophagia</taxon>
        <taxon>Cytophagales</taxon>
        <taxon>Marivirgaceae</taxon>
        <taxon>Marivirga</taxon>
    </lineage>
</organism>
<gene>
    <name evidence="1" type="ORF">QYS49_36075</name>
</gene>